<name>A0A0K1RFI1_9CORY</name>
<evidence type="ECO:0000256" key="2">
    <source>
        <dbReference type="ARBA" id="ARBA00004776"/>
    </source>
</evidence>
<dbReference type="GO" id="GO:0005886">
    <property type="term" value="C:plasma membrane"/>
    <property type="evidence" value="ECO:0007669"/>
    <property type="project" value="UniProtKB-SubCell"/>
</dbReference>
<evidence type="ECO:0000256" key="9">
    <source>
        <dbReference type="ARBA" id="ARBA00022989"/>
    </source>
</evidence>
<feature type="domain" description="Arabinofuranosyltransferase AftA C-terminal" evidence="14">
    <location>
        <begin position="444"/>
        <end position="619"/>
    </location>
</feature>
<accession>A0A0K1RFI1</accession>
<evidence type="ECO:0000256" key="5">
    <source>
        <dbReference type="ARBA" id="ARBA00020482"/>
    </source>
</evidence>
<comment type="similarity">
    <text evidence="3">Belongs to the glycosyltransferase 85 family.</text>
</comment>
<dbReference type="EMBL" id="CP012342">
    <property type="protein sequence ID" value="AKV59976.1"/>
    <property type="molecule type" value="Genomic_DNA"/>
</dbReference>
<feature type="transmembrane region" description="Helical" evidence="13">
    <location>
        <begin position="388"/>
        <end position="412"/>
    </location>
</feature>
<sequence length="622" mass="68332">MSDAQATSRAVSFFFLGGALALAGWFVLKTLSLPAFNTSMMPRALSAAASFTLIAIGTWCCWLWVRGRKNILIETVVSLVPAGIVLTALGIPLTATNLWLDGIQVDQGFRTQFLSRMALGPSLADMNYVDLPTFYPAGWFWLGGRLANALNMPGWLVYQPWALVSLAAVAAMLTPIWHRLTASLPVAGALALANVAVVLTEVPDEPYAAIVAMLFPAAVVGAHRALSGSWWATSALALYLGVSATMYTLFTALMALTVVVLAVIMFFNRGNSLTPVRHLLVIGFSSMAIALITWGPYLLRLVTGDEEAMSTANHFLPEEGTYFPMPFFSLSAIGFLSLIGLFFLVVRLSEPEVAALGLAILVCYFWAMASMAVTLFGTSLLGFRVEVLLILLFTTAGVLGFAEIRLVGVDFWFSYRFSDATNRAITTAMFLLVAAGSVFYVQQIPVENRDHIDQAYADTDGFGERADRFPADAGRYYGEIVEFMSEHGRRPGEAVIYTDEINFMAFNPYYGFNAFTSHYANPLGEFNRRNEELVQWAELSNTAPAELTAAIDNSQWRGPEGFIFRGNVDKKTPLKTHVAYDIYPSHPNVRYEGLFFNAEAFDSADWAMKQIGPFVVVVRKEQ</sequence>
<evidence type="ECO:0000256" key="4">
    <source>
        <dbReference type="ARBA" id="ARBA00012037"/>
    </source>
</evidence>
<evidence type="ECO:0000256" key="3">
    <source>
        <dbReference type="ARBA" id="ARBA00009655"/>
    </source>
</evidence>
<keyword evidence="10 13" id="KW-0472">Membrane</keyword>
<reference evidence="16 17" key="1">
    <citation type="submission" date="2015-08" db="EMBL/GenBank/DDBJ databases">
        <authorList>
            <person name="Babu N.S."/>
            <person name="Beckwith C.J."/>
            <person name="Beseler K.G."/>
            <person name="Brison A."/>
            <person name="Carone J.V."/>
            <person name="Caskin T.P."/>
            <person name="Diamond M."/>
            <person name="Durham M.E."/>
            <person name="Foxe J.M."/>
            <person name="Go M."/>
            <person name="Henderson B.A."/>
            <person name="Jones I.B."/>
            <person name="McGettigan J.A."/>
            <person name="Micheletti S.J."/>
            <person name="Nasrallah M.E."/>
            <person name="Ortiz D."/>
            <person name="Piller C.R."/>
            <person name="Privatt S.R."/>
            <person name="Schneider S.L."/>
            <person name="Sharp S."/>
            <person name="Smith T.C."/>
            <person name="Stanton J.D."/>
            <person name="Ullery H.E."/>
            <person name="Wilson R.J."/>
            <person name="Serrano M.G."/>
            <person name="Buck G."/>
            <person name="Lee V."/>
            <person name="Wang Y."/>
            <person name="Carvalho R."/>
            <person name="Voegtly L."/>
            <person name="Shi R."/>
            <person name="Duckworth R."/>
            <person name="Johnson A."/>
            <person name="Loviza R."/>
            <person name="Walstead R."/>
            <person name="Shah Z."/>
            <person name="Kiflezghi M."/>
            <person name="Wade K."/>
            <person name="Ball S.L."/>
            <person name="Bradley K.W."/>
            <person name="Asai D.J."/>
            <person name="Bowman C.A."/>
            <person name="Russell D.A."/>
            <person name="Pope W.H."/>
            <person name="Jacobs-Sera D."/>
            <person name="Hendrix R.W."/>
            <person name="Hatfull G.F."/>
        </authorList>
    </citation>
    <scope>NUCLEOTIDE SEQUENCE [LARGE SCALE GENOMIC DNA]</scope>
    <source>
        <strain evidence="16 17">PUDD_83A45</strain>
    </source>
</reference>
<keyword evidence="8 13" id="KW-0812">Transmembrane</keyword>
<dbReference type="Pfam" id="PF12250">
    <property type="entry name" value="AftA_N"/>
    <property type="match status" value="1"/>
</dbReference>
<evidence type="ECO:0000256" key="11">
    <source>
        <dbReference type="ARBA" id="ARBA00033184"/>
    </source>
</evidence>
<dbReference type="InterPro" id="IPR020959">
    <property type="entry name" value="ArabinofuranosylTrfase_AftA_C"/>
</dbReference>
<proteinExistence type="inferred from homology"/>
<dbReference type="STRING" id="156976.AK829_09475"/>
<evidence type="ECO:0000256" key="1">
    <source>
        <dbReference type="ARBA" id="ARBA00004651"/>
    </source>
</evidence>
<dbReference type="KEGG" id="crie:AK829_09475"/>
<dbReference type="Pfam" id="PF12249">
    <property type="entry name" value="AftA_C"/>
    <property type="match status" value="1"/>
</dbReference>
<evidence type="ECO:0000259" key="15">
    <source>
        <dbReference type="Pfam" id="PF12250"/>
    </source>
</evidence>
<evidence type="ECO:0000256" key="10">
    <source>
        <dbReference type="ARBA" id="ARBA00023136"/>
    </source>
</evidence>
<feature type="transmembrane region" description="Helical" evidence="13">
    <location>
        <begin position="12"/>
        <end position="32"/>
    </location>
</feature>
<feature type="transmembrane region" description="Helical" evidence="13">
    <location>
        <begin position="155"/>
        <end position="176"/>
    </location>
</feature>
<evidence type="ECO:0000313" key="17">
    <source>
        <dbReference type="Proteomes" id="UP000060016"/>
    </source>
</evidence>
<feature type="transmembrane region" description="Helical" evidence="13">
    <location>
        <begin position="182"/>
        <end position="200"/>
    </location>
</feature>
<dbReference type="GO" id="GO:0045227">
    <property type="term" value="P:capsule polysaccharide biosynthetic process"/>
    <property type="evidence" value="ECO:0007669"/>
    <property type="project" value="UniProtKB-UniPathway"/>
</dbReference>
<dbReference type="Proteomes" id="UP000060016">
    <property type="component" value="Chromosome"/>
</dbReference>
<dbReference type="PATRIC" id="fig|156976.3.peg.1899"/>
<comment type="pathway">
    <text evidence="2">Cell wall biogenesis; cell wall polysaccharide biosynthesis.</text>
</comment>
<gene>
    <name evidence="16" type="ORF">AK829_09475</name>
</gene>
<feature type="transmembrane region" description="Helical" evidence="13">
    <location>
        <begin position="279"/>
        <end position="299"/>
    </location>
</feature>
<evidence type="ECO:0000256" key="8">
    <source>
        <dbReference type="ARBA" id="ARBA00022692"/>
    </source>
</evidence>
<keyword evidence="17" id="KW-1185">Reference proteome</keyword>
<feature type="transmembrane region" description="Helical" evidence="13">
    <location>
        <begin position="246"/>
        <end position="267"/>
    </location>
</feature>
<dbReference type="GO" id="GO:0016757">
    <property type="term" value="F:glycosyltransferase activity"/>
    <property type="evidence" value="ECO:0007669"/>
    <property type="project" value="InterPro"/>
</dbReference>
<organism evidence="16 17">
    <name type="scientific">Corynebacterium riegelii</name>
    <dbReference type="NCBI Taxonomy" id="156976"/>
    <lineage>
        <taxon>Bacteria</taxon>
        <taxon>Bacillati</taxon>
        <taxon>Actinomycetota</taxon>
        <taxon>Actinomycetes</taxon>
        <taxon>Mycobacteriales</taxon>
        <taxon>Corynebacteriaceae</taxon>
        <taxon>Corynebacterium</taxon>
    </lineage>
</organism>
<keyword evidence="7" id="KW-0808">Transferase</keyword>
<evidence type="ECO:0000259" key="14">
    <source>
        <dbReference type="Pfam" id="PF12249"/>
    </source>
</evidence>
<feature type="domain" description="Arabinofuranosyltransferase AftA N-terminal" evidence="15">
    <location>
        <begin position="15"/>
        <end position="436"/>
    </location>
</feature>
<dbReference type="InterPro" id="IPR020963">
    <property type="entry name" value="ArabinofuranosylTrfase_AftA_N"/>
</dbReference>
<evidence type="ECO:0000256" key="7">
    <source>
        <dbReference type="ARBA" id="ARBA00022679"/>
    </source>
</evidence>
<dbReference type="GO" id="GO:0044038">
    <property type="term" value="P:cell wall macromolecule biosynthetic process"/>
    <property type="evidence" value="ECO:0007669"/>
    <property type="project" value="InterPro"/>
</dbReference>
<keyword evidence="6" id="KW-1003">Cell membrane</keyword>
<feature type="transmembrane region" description="Helical" evidence="13">
    <location>
        <begin position="424"/>
        <end position="441"/>
    </location>
</feature>
<feature type="transmembrane region" description="Helical" evidence="13">
    <location>
        <begin position="207"/>
        <end position="226"/>
    </location>
</feature>
<comment type="subcellular location">
    <subcellularLocation>
        <location evidence="1">Cell membrane</location>
        <topology evidence="1">Multi-pass membrane protein</topology>
    </subcellularLocation>
</comment>
<feature type="transmembrane region" description="Helical" evidence="13">
    <location>
        <begin position="71"/>
        <end position="100"/>
    </location>
</feature>
<evidence type="ECO:0000313" key="16">
    <source>
        <dbReference type="EMBL" id="AKV59976.1"/>
    </source>
</evidence>
<keyword evidence="9 13" id="KW-1133">Transmembrane helix</keyword>
<feature type="transmembrane region" description="Helical" evidence="13">
    <location>
        <begin position="44"/>
        <end position="65"/>
    </location>
</feature>
<evidence type="ECO:0000256" key="13">
    <source>
        <dbReference type="SAM" id="Phobius"/>
    </source>
</evidence>
<feature type="transmembrane region" description="Helical" evidence="13">
    <location>
        <begin position="353"/>
        <end position="376"/>
    </location>
</feature>
<evidence type="ECO:0000256" key="6">
    <source>
        <dbReference type="ARBA" id="ARBA00022475"/>
    </source>
</evidence>
<evidence type="ECO:0000256" key="12">
    <source>
        <dbReference type="ARBA" id="ARBA00034030"/>
    </source>
</evidence>
<protein>
    <recommendedName>
        <fullName evidence="5">Galactan 5-O-arabinofuranosyltransferase</fullName>
        <ecNumber evidence="4">2.4.2.46</ecNumber>
    </recommendedName>
    <alternativeName>
        <fullName evidence="11">Arabinofuranosyltransferase AftA</fullName>
    </alternativeName>
</protein>
<dbReference type="EC" id="2.4.2.46" evidence="4"/>
<dbReference type="AlphaFoldDB" id="A0A0K1RFI1"/>
<dbReference type="UniPathway" id="UPA00963"/>
<feature type="transmembrane region" description="Helical" evidence="13">
    <location>
        <begin position="327"/>
        <end position="346"/>
    </location>
</feature>
<comment type="catalytic activity">
    <reaction evidence="12">
        <text>Adds an alpha-D-arabinofuranosyl group from trans,octacis-decaprenylphospho-beta-D-arabinofuranose at the 5-O-position of the eighth, tenth and twelfth galactofuranose unit of the galactofuranan chain of [beta-D-galactofuranosyl-(1-&gt;5)-beta-D-galactofuranosyl-(1-&gt;6)]14-beta-D-galactofuranosyl-(1-&gt;5)-beta-D-galactofuranosyl-(1-&gt;4)-alpha-L-rhamnopyranosyl-(1-&gt;3)-N-acetyl-alpha-D-glucosaminyl-diphospho-trans,octacis-decaprenol.</text>
        <dbReference type="EC" id="2.4.2.46"/>
    </reaction>
</comment>